<dbReference type="Pfam" id="PF00664">
    <property type="entry name" value="ABC_membrane"/>
    <property type="match status" value="2"/>
</dbReference>
<dbReference type="CDD" id="cd03250">
    <property type="entry name" value="ABCC_MRP_domain1"/>
    <property type="match status" value="1"/>
</dbReference>
<dbReference type="InterPro" id="IPR044726">
    <property type="entry name" value="ABCC_6TM_D2"/>
</dbReference>
<evidence type="ECO:0000256" key="1">
    <source>
        <dbReference type="ARBA" id="ARBA00004141"/>
    </source>
</evidence>
<keyword evidence="4" id="KW-0677">Repeat</keyword>
<dbReference type="InterPro" id="IPR044746">
    <property type="entry name" value="ABCC_6TM_D1"/>
</dbReference>
<dbReference type="CDD" id="cd03244">
    <property type="entry name" value="ABCC_MRP_domain2"/>
    <property type="match status" value="1"/>
</dbReference>
<dbReference type="SUPFAM" id="SSF90123">
    <property type="entry name" value="ABC transporter transmembrane region"/>
    <property type="match status" value="2"/>
</dbReference>
<dbReference type="CDD" id="cd18579">
    <property type="entry name" value="ABC_6TM_ABCC_D1"/>
    <property type="match status" value="1"/>
</dbReference>
<dbReference type="PROSITE" id="PS50929">
    <property type="entry name" value="ABC_TM1F"/>
    <property type="match status" value="2"/>
</dbReference>
<comment type="subcellular location">
    <subcellularLocation>
        <location evidence="1">Membrane</location>
        <topology evidence="1">Multi-pass membrane protein</topology>
    </subcellularLocation>
</comment>
<feature type="transmembrane region" description="Helical" evidence="10">
    <location>
        <begin position="243"/>
        <end position="271"/>
    </location>
</feature>
<dbReference type="CDD" id="cd18580">
    <property type="entry name" value="ABC_6TM_ABCC_D2"/>
    <property type="match status" value="1"/>
</dbReference>
<name>D2V1A7_NAEGR</name>
<dbReference type="SUPFAM" id="SSF52540">
    <property type="entry name" value="P-loop containing nucleoside triphosphate hydrolases"/>
    <property type="match status" value="2"/>
</dbReference>
<proteinExistence type="predicted"/>
<dbReference type="Gene3D" id="3.40.50.300">
    <property type="entry name" value="P-loop containing nucleotide triphosphate hydrolases"/>
    <property type="match status" value="2"/>
</dbReference>
<reference evidence="13 14" key="1">
    <citation type="journal article" date="2010" name="Cell">
        <title>The genome of Naegleria gruberi illuminates early eukaryotic versatility.</title>
        <authorList>
            <person name="Fritz-Laylin L.K."/>
            <person name="Prochnik S.E."/>
            <person name="Ginger M.L."/>
            <person name="Dacks J.B."/>
            <person name="Carpenter M.L."/>
            <person name="Field M.C."/>
            <person name="Kuo A."/>
            <person name="Paredez A."/>
            <person name="Chapman J."/>
            <person name="Pham J."/>
            <person name="Shu S."/>
            <person name="Neupane R."/>
            <person name="Cipriano M."/>
            <person name="Mancuso J."/>
            <person name="Tu H."/>
            <person name="Salamov A."/>
            <person name="Lindquist E."/>
            <person name="Shapiro H."/>
            <person name="Lucas S."/>
            <person name="Grigoriev I.V."/>
            <person name="Cande W.Z."/>
            <person name="Fulton C."/>
            <person name="Rokhsar D.S."/>
            <person name="Dawson S.C."/>
        </authorList>
    </citation>
    <scope>NUCLEOTIDE SEQUENCE [LARGE SCALE GENOMIC DNA]</scope>
    <source>
        <strain evidence="13 14">NEG-M</strain>
    </source>
</reference>
<feature type="domain" description="ABC transmembrane type-1" evidence="12">
    <location>
        <begin position="762"/>
        <end position="976"/>
    </location>
</feature>
<dbReference type="eggNOG" id="KOG0054">
    <property type="taxonomic scope" value="Eukaryota"/>
</dbReference>
<keyword evidence="7 10" id="KW-1133">Transmembrane helix</keyword>
<dbReference type="InterPro" id="IPR003593">
    <property type="entry name" value="AAA+_ATPase"/>
</dbReference>
<feature type="transmembrane region" description="Helical" evidence="10">
    <location>
        <begin position="336"/>
        <end position="358"/>
    </location>
</feature>
<dbReference type="GeneID" id="8852653"/>
<dbReference type="Gene3D" id="1.20.1560.10">
    <property type="entry name" value="ABC transporter type 1, transmembrane domain"/>
    <property type="match status" value="2"/>
</dbReference>
<evidence type="ECO:0000256" key="4">
    <source>
        <dbReference type="ARBA" id="ARBA00022737"/>
    </source>
</evidence>
<dbReference type="GO" id="GO:0016887">
    <property type="term" value="F:ATP hydrolysis activity"/>
    <property type="evidence" value="ECO:0007669"/>
    <property type="project" value="InterPro"/>
</dbReference>
<feature type="coiled-coil region" evidence="9">
    <location>
        <begin position="649"/>
        <end position="676"/>
    </location>
</feature>
<dbReference type="InterPro" id="IPR027417">
    <property type="entry name" value="P-loop_NTPase"/>
</dbReference>
<sequence>MSQCSSTFRRKETIYDETAYSNGCSIGHLWSAFTFSSVQPMIKKVFSKGFLELNELTKMQPSWGFRSSSKPFEKFIETFENSAEISTWKCAWFFVKLYFLQIAWAFVLKLILIGSEVARLFILNIILIYCESTLSNNDLNIESVSYIVGFCIILFICKVVKTFCADHGLFIAQEIGEFTKSSLSNAIYNKTLKLNSSSKQEYSTGTVMNIATTDTEKFEWFYYHVEIIIGAFVYISVSISFSIFLLGISALVGFSAILLVIIPISIVCMIWEQRMEKIIESNQDERSEIISQLVSAMRFVKYYTMEKLFKDKIMNIRETEMRNIKKGFISDAGMECLWNTFAPFISFVSFVHFCYFSNQSLSVSLAFSFLNALELVRYETIQLPSSALQVSRAVTGFNRIVKFLRAEEVSHQIAQVENDEIITEMKDASFTWDPVDSTEPVSCLKGMNLSIRKSEFICVIGKVGSGKSSFLSSLLGETRLIDDGCSTFQKQSKLKYAYCSQDSWIRNQTIRENITFGEEFNSERYSKVLHACNLETDLYQISKEILDLSMIGENGVNLSGGQQLRVSLARCLYSNADVYLLDDPLSAVDVHTADHIMKFGILPLLEAGKTTIMVTNQIHFIDKAERILVFEDGKIIQNGTYHELYQDSNNVFRNLIDEFSKKKEEVEEDLFETEQEEIKPTLQLLPNDDESLEKFTSIEEEQRVKGTVWENYKTLLKFAVGYNKPIFVVICILGIIFKILDVVHQYVLTKWSTDEKYENFTLIFYLMTYLGSAILYVCVDVMGNFLALSHYLNTAKKLHEKLMNSIVNSCITFFDNTPVGRIIARFTRDTNQIDSELNSLLREFVPVLMFWIFGLVTILILSPFSIFILVILFPIILYYQSYFRVTLRELSTLSGIYSSPLSSQISETLNGLQTIRAFGKEELMKDLFEFKADNHVHVRYNIQCMYKYFDIRNEILGGLAVSVIIMSSVLASGGPLVGMIILQATSNFDVLYYLSYLLVLIENGLVSIQRIDQYSNLESEKYEPEGVGEKVESFASEGNINFNNVLMRYKSLESNNQVTNKLVLKGINLTIKEKERIAVCGRTGCGKSSLIQSLFRMQEIESESSILVDGIDIRNVPLETLRSALCIIPQQPTLFKGTLRDNLDGYSQFTDRELWNALEKVGMKDKLFQLSNEESDEIQPRATGLGMEISENGENISAGTRQLLCLARALIRNCKILVLDEATALCDLETDKLIQQVLRNEFSQKCTVICVAHRLETILDYDKVVVIDDGIVKEFASPTQLLNDHSSMFYAMVQKHNKIQLGSFQ</sequence>
<dbReference type="VEuPathDB" id="AmoebaDB:NAEGRDRAFT_78220"/>
<evidence type="ECO:0000256" key="9">
    <source>
        <dbReference type="SAM" id="Coils"/>
    </source>
</evidence>
<evidence type="ECO:0000256" key="8">
    <source>
        <dbReference type="ARBA" id="ARBA00023136"/>
    </source>
</evidence>
<evidence type="ECO:0000256" key="5">
    <source>
        <dbReference type="ARBA" id="ARBA00022741"/>
    </source>
</evidence>
<evidence type="ECO:0000256" key="7">
    <source>
        <dbReference type="ARBA" id="ARBA00022989"/>
    </source>
</evidence>
<dbReference type="InterPro" id="IPR036640">
    <property type="entry name" value="ABC1_TM_sf"/>
</dbReference>
<dbReference type="SMART" id="SM00382">
    <property type="entry name" value="AAA"/>
    <property type="match status" value="2"/>
</dbReference>
<feature type="domain" description="ABC transmembrane type-1" evidence="12">
    <location>
        <begin position="103"/>
        <end position="392"/>
    </location>
</feature>
<keyword evidence="9" id="KW-0175">Coiled coil</keyword>
<evidence type="ECO:0000259" key="12">
    <source>
        <dbReference type="PROSITE" id="PS50929"/>
    </source>
</evidence>
<dbReference type="FunFam" id="3.40.50.300:FF:000163">
    <property type="entry name" value="Multidrug resistance-associated protein member 4"/>
    <property type="match status" value="1"/>
</dbReference>
<evidence type="ECO:0000313" key="13">
    <source>
        <dbReference type="EMBL" id="EFC49436.1"/>
    </source>
</evidence>
<evidence type="ECO:0000256" key="2">
    <source>
        <dbReference type="ARBA" id="ARBA00022448"/>
    </source>
</evidence>
<dbReference type="FunFam" id="3.40.50.300:FF:000997">
    <property type="entry name" value="Multidrug resistance-associated protein 1"/>
    <property type="match status" value="1"/>
</dbReference>
<keyword evidence="8 10" id="KW-0472">Membrane</keyword>
<dbReference type="InterPro" id="IPR011527">
    <property type="entry name" value="ABC1_TM_dom"/>
</dbReference>
<dbReference type="PROSITE" id="PS50893">
    <property type="entry name" value="ABC_TRANSPORTER_2"/>
    <property type="match status" value="2"/>
</dbReference>
<dbReference type="FunFam" id="1.20.1560.10:FF:000013">
    <property type="entry name" value="ABC transporter C family member 2"/>
    <property type="match status" value="1"/>
</dbReference>
<feature type="transmembrane region" description="Helical" evidence="10">
    <location>
        <begin position="760"/>
        <end position="782"/>
    </location>
</feature>
<dbReference type="Proteomes" id="UP000006671">
    <property type="component" value="Unassembled WGS sequence"/>
</dbReference>
<dbReference type="GO" id="GO:0016020">
    <property type="term" value="C:membrane"/>
    <property type="evidence" value="ECO:0007669"/>
    <property type="project" value="UniProtKB-SubCell"/>
</dbReference>
<evidence type="ECO:0000256" key="6">
    <source>
        <dbReference type="ARBA" id="ARBA00022840"/>
    </source>
</evidence>
<dbReference type="Pfam" id="PF00005">
    <property type="entry name" value="ABC_tran"/>
    <property type="match status" value="2"/>
</dbReference>
<evidence type="ECO:0000259" key="11">
    <source>
        <dbReference type="PROSITE" id="PS50893"/>
    </source>
</evidence>
<dbReference type="InterPro" id="IPR003439">
    <property type="entry name" value="ABC_transporter-like_ATP-bd"/>
</dbReference>
<dbReference type="InParanoid" id="D2V1A7"/>
<feature type="transmembrane region" description="Helical" evidence="10">
    <location>
        <begin position="848"/>
        <end position="879"/>
    </location>
</feature>
<keyword evidence="3 10" id="KW-0812">Transmembrane</keyword>
<evidence type="ECO:0000256" key="3">
    <source>
        <dbReference type="ARBA" id="ARBA00022692"/>
    </source>
</evidence>
<feature type="transmembrane region" description="Helical" evidence="10">
    <location>
        <begin position="141"/>
        <end position="160"/>
    </location>
</feature>
<feature type="transmembrane region" description="Helical" evidence="10">
    <location>
        <begin position="955"/>
        <end position="984"/>
    </location>
</feature>
<dbReference type="InterPro" id="IPR050173">
    <property type="entry name" value="ABC_transporter_C-like"/>
</dbReference>
<feature type="domain" description="ABC transporter" evidence="11">
    <location>
        <begin position="423"/>
        <end position="657"/>
    </location>
</feature>
<feature type="transmembrane region" description="Helical" evidence="10">
    <location>
        <begin position="726"/>
        <end position="748"/>
    </location>
</feature>
<keyword evidence="14" id="KW-1185">Reference proteome</keyword>
<dbReference type="OrthoDB" id="6500128at2759"/>
<keyword evidence="2" id="KW-0813">Transport</keyword>
<keyword evidence="6" id="KW-0067">ATP-binding</keyword>
<keyword evidence="5" id="KW-0547">Nucleotide-binding</keyword>
<dbReference type="EMBL" id="GG738848">
    <property type="protein sequence ID" value="EFC49436.1"/>
    <property type="molecule type" value="Genomic_DNA"/>
</dbReference>
<evidence type="ECO:0000256" key="10">
    <source>
        <dbReference type="SAM" id="Phobius"/>
    </source>
</evidence>
<feature type="transmembrane region" description="Helical" evidence="10">
    <location>
        <begin position="106"/>
        <end position="129"/>
    </location>
</feature>
<evidence type="ECO:0000313" key="14">
    <source>
        <dbReference type="Proteomes" id="UP000006671"/>
    </source>
</evidence>
<dbReference type="RefSeq" id="XP_002682180.1">
    <property type="nucleotide sequence ID" value="XM_002682134.1"/>
</dbReference>
<feature type="domain" description="ABC transporter" evidence="11">
    <location>
        <begin position="1047"/>
        <end position="1294"/>
    </location>
</feature>
<dbReference type="GO" id="GO:0140359">
    <property type="term" value="F:ABC-type transporter activity"/>
    <property type="evidence" value="ECO:0007669"/>
    <property type="project" value="InterPro"/>
</dbReference>
<dbReference type="STRING" id="5762.D2V1A7"/>
<dbReference type="PANTHER" id="PTHR24223">
    <property type="entry name" value="ATP-BINDING CASSETTE SUB-FAMILY C"/>
    <property type="match status" value="1"/>
</dbReference>
<dbReference type="GO" id="GO:0005524">
    <property type="term" value="F:ATP binding"/>
    <property type="evidence" value="ECO:0007669"/>
    <property type="project" value="UniProtKB-KW"/>
</dbReference>
<gene>
    <name evidence="13" type="ORF">NAEGRDRAFT_78220</name>
</gene>
<feature type="transmembrane region" description="Helical" evidence="10">
    <location>
        <begin position="220"/>
        <end position="237"/>
    </location>
</feature>
<accession>D2V1A7</accession>
<dbReference type="KEGG" id="ngr:NAEGRDRAFT_78220"/>
<protein>
    <submittedName>
        <fullName evidence="13">Abc transporter</fullName>
    </submittedName>
</protein>
<dbReference type="PANTHER" id="PTHR24223:SF415">
    <property type="entry name" value="FI20190P1"/>
    <property type="match status" value="1"/>
</dbReference>
<organism evidence="14">
    <name type="scientific">Naegleria gruberi</name>
    <name type="common">Amoeba</name>
    <dbReference type="NCBI Taxonomy" id="5762"/>
    <lineage>
        <taxon>Eukaryota</taxon>
        <taxon>Discoba</taxon>
        <taxon>Heterolobosea</taxon>
        <taxon>Tetramitia</taxon>
        <taxon>Eutetramitia</taxon>
        <taxon>Vahlkampfiidae</taxon>
        <taxon>Naegleria</taxon>
    </lineage>
</organism>